<dbReference type="Gene3D" id="3.30.40.10">
    <property type="entry name" value="Zinc/RING finger domain, C3HC4 (zinc finger)"/>
    <property type="match status" value="2"/>
</dbReference>
<sequence length="423" mass="48885">MAEFVDSRSKELLYVVHRGKFAGWRKELLLQKLTNEIEDFLICQCCKGLLRDARLFENIGKQELRCAVCIPADGLVTRRPTQLIMHQENVDNKLISCPLKLSGCEWTGPINGAVCHLDKCGLFPMLCPLECINKAGLRIRIERRLVSNHKIQSCRNREVICDFCSVKVKACQINSHFNVCDEFPISCPNECGTELPRKTRDSHLESECPLQIVACVYQEYGCEKRMERRYVAKHERDAIHSHFKLTMKNTRKRISELEDENAAKDLKIQKLEEVTTNLTPTGMVETKIQGVQRKMQNNEESFTKPFCVGMYKLGGKIIWADNGFVSCILYILKGESDDSLSWPFRYEFKVIILNQDDRDDNFVESNRISEDFVQSNPLIFQKPIQEYNKGLPFQLITHADILNPKYTRDNYLHLSIHVKQLLS</sequence>
<dbReference type="PANTHER" id="PTHR10131">
    <property type="entry name" value="TNF RECEPTOR ASSOCIATED FACTOR"/>
    <property type="match status" value="1"/>
</dbReference>
<keyword evidence="5 7" id="KW-0863">Zinc-finger</keyword>
<keyword evidence="11" id="KW-1185">Reference proteome</keyword>
<dbReference type="InterPro" id="IPR008974">
    <property type="entry name" value="TRAF-like"/>
</dbReference>
<proteinExistence type="predicted"/>
<evidence type="ECO:0000256" key="8">
    <source>
        <dbReference type="SAM" id="Coils"/>
    </source>
</evidence>
<comment type="caution">
    <text evidence="10">The sequence shown here is derived from an EMBL/GenBank/DDBJ whole genome shotgun (WGS) entry which is preliminary data.</text>
</comment>
<feature type="domain" description="TRAF-type" evidence="9">
    <location>
        <begin position="175"/>
        <end position="228"/>
    </location>
</feature>
<feature type="coiled-coil region" evidence="8">
    <location>
        <begin position="240"/>
        <end position="274"/>
    </location>
</feature>
<name>A0AAV7K572_9METZ</name>
<evidence type="ECO:0000256" key="1">
    <source>
        <dbReference type="ARBA" id="ARBA00004496"/>
    </source>
</evidence>
<comment type="subcellular location">
    <subcellularLocation>
        <location evidence="1">Cytoplasm</location>
    </subcellularLocation>
</comment>
<dbReference type="Pfam" id="PF02176">
    <property type="entry name" value="zf-TRAF"/>
    <property type="match status" value="1"/>
</dbReference>
<evidence type="ECO:0000256" key="7">
    <source>
        <dbReference type="PROSITE-ProRule" id="PRU00207"/>
    </source>
</evidence>
<dbReference type="InterPro" id="IPR001293">
    <property type="entry name" value="Znf_TRAF"/>
</dbReference>
<keyword evidence="8" id="KW-0175">Coiled coil</keyword>
<keyword evidence="4" id="KW-0677">Repeat</keyword>
<evidence type="ECO:0000256" key="4">
    <source>
        <dbReference type="ARBA" id="ARBA00022737"/>
    </source>
</evidence>
<dbReference type="EMBL" id="JAKMXF010000144">
    <property type="protein sequence ID" value="KAI6656399.1"/>
    <property type="molecule type" value="Genomic_DNA"/>
</dbReference>
<dbReference type="PROSITE" id="PS50145">
    <property type="entry name" value="ZF_TRAF"/>
    <property type="match status" value="2"/>
</dbReference>
<dbReference type="GO" id="GO:0005737">
    <property type="term" value="C:cytoplasm"/>
    <property type="evidence" value="ECO:0007669"/>
    <property type="project" value="UniProtKB-SubCell"/>
</dbReference>
<gene>
    <name evidence="10" type="ORF">LOD99_1197</name>
</gene>
<evidence type="ECO:0000313" key="11">
    <source>
        <dbReference type="Proteomes" id="UP001165289"/>
    </source>
</evidence>
<dbReference type="GO" id="GO:0008270">
    <property type="term" value="F:zinc ion binding"/>
    <property type="evidence" value="ECO:0007669"/>
    <property type="project" value="UniProtKB-KW"/>
</dbReference>
<keyword evidence="10" id="KW-0675">Receptor</keyword>
<evidence type="ECO:0000256" key="5">
    <source>
        <dbReference type="ARBA" id="ARBA00022771"/>
    </source>
</evidence>
<evidence type="ECO:0000259" key="9">
    <source>
        <dbReference type="PROSITE" id="PS50145"/>
    </source>
</evidence>
<dbReference type="Pfam" id="PF21355">
    <property type="entry name" value="TRAF-mep_MATH"/>
    <property type="match status" value="1"/>
</dbReference>
<evidence type="ECO:0000256" key="2">
    <source>
        <dbReference type="ARBA" id="ARBA00022490"/>
    </source>
</evidence>
<dbReference type="PANTHER" id="PTHR10131:SF94">
    <property type="entry name" value="TNF RECEPTOR-ASSOCIATED FACTOR 4"/>
    <property type="match status" value="1"/>
</dbReference>
<dbReference type="AlphaFoldDB" id="A0AAV7K572"/>
<organism evidence="10 11">
    <name type="scientific">Oopsacas minuta</name>
    <dbReference type="NCBI Taxonomy" id="111878"/>
    <lineage>
        <taxon>Eukaryota</taxon>
        <taxon>Metazoa</taxon>
        <taxon>Porifera</taxon>
        <taxon>Hexactinellida</taxon>
        <taxon>Hexasterophora</taxon>
        <taxon>Lyssacinosida</taxon>
        <taxon>Leucopsacidae</taxon>
        <taxon>Oopsacas</taxon>
    </lineage>
</organism>
<dbReference type="InterPro" id="IPR049342">
    <property type="entry name" value="TRAF1-6_MATH_dom"/>
</dbReference>
<accession>A0AAV7K572</accession>
<evidence type="ECO:0000256" key="3">
    <source>
        <dbReference type="ARBA" id="ARBA00022723"/>
    </source>
</evidence>
<reference evidence="10 11" key="1">
    <citation type="journal article" date="2023" name="BMC Biol.">
        <title>The compact genome of the sponge Oopsacas minuta (Hexactinellida) is lacking key metazoan core genes.</title>
        <authorList>
            <person name="Santini S."/>
            <person name="Schenkelaars Q."/>
            <person name="Jourda C."/>
            <person name="Duchesne M."/>
            <person name="Belahbib H."/>
            <person name="Rocher C."/>
            <person name="Selva M."/>
            <person name="Riesgo A."/>
            <person name="Vervoort M."/>
            <person name="Leys S.P."/>
            <person name="Kodjabachian L."/>
            <person name="Le Bivic A."/>
            <person name="Borchiellini C."/>
            <person name="Claverie J.M."/>
            <person name="Renard E."/>
        </authorList>
    </citation>
    <scope>NUCLEOTIDE SEQUENCE [LARGE SCALE GENOMIC DNA]</scope>
    <source>
        <strain evidence="10">SPO-2</strain>
    </source>
</reference>
<dbReference type="Proteomes" id="UP001165289">
    <property type="component" value="Unassembled WGS sequence"/>
</dbReference>
<evidence type="ECO:0000313" key="10">
    <source>
        <dbReference type="EMBL" id="KAI6656399.1"/>
    </source>
</evidence>
<dbReference type="InterPro" id="IPR013083">
    <property type="entry name" value="Znf_RING/FYVE/PHD"/>
</dbReference>
<keyword evidence="3 7" id="KW-0479">Metal-binding</keyword>
<keyword evidence="6 7" id="KW-0862">Zinc</keyword>
<keyword evidence="2" id="KW-0963">Cytoplasm</keyword>
<feature type="zinc finger region" description="TRAF-type" evidence="7">
    <location>
        <begin position="175"/>
        <end position="228"/>
    </location>
</feature>
<feature type="zinc finger region" description="TRAF-type" evidence="7">
    <location>
        <begin position="116"/>
        <end position="168"/>
    </location>
</feature>
<dbReference type="SUPFAM" id="SSF49599">
    <property type="entry name" value="TRAF domain-like"/>
    <property type="match status" value="3"/>
</dbReference>
<evidence type="ECO:0000256" key="6">
    <source>
        <dbReference type="ARBA" id="ARBA00022833"/>
    </source>
</evidence>
<protein>
    <submittedName>
        <fullName evidence="10">TNF receptor-associated factor 4-like</fullName>
    </submittedName>
</protein>
<feature type="domain" description="TRAF-type" evidence="9">
    <location>
        <begin position="116"/>
        <end position="168"/>
    </location>
</feature>
<dbReference type="Gene3D" id="2.60.210.10">
    <property type="entry name" value="Apoptosis, Tumor Necrosis Factor Receptor Associated Protein 2, Chain A"/>
    <property type="match status" value="1"/>
</dbReference>